<dbReference type="STRING" id="34061.B0189_08520"/>
<dbReference type="RefSeq" id="WP_076556144.1">
    <property type="nucleotide sequence ID" value="NZ_FTNU01000024.1"/>
</dbReference>
<protein>
    <submittedName>
        <fullName evidence="1">Uncharacterized protein</fullName>
    </submittedName>
</protein>
<dbReference type="AlphaFoldDB" id="A0A1N7G6A5"/>
<evidence type="ECO:0000313" key="1">
    <source>
        <dbReference type="EMBL" id="SIS08095.1"/>
    </source>
</evidence>
<dbReference type="Proteomes" id="UP000187495">
    <property type="component" value="Unassembled WGS sequence"/>
</dbReference>
<proteinExistence type="predicted"/>
<organism evidence="1 2">
    <name type="scientific">Moraxella cuniculi DSM 21768</name>
    <dbReference type="NCBI Taxonomy" id="1122245"/>
    <lineage>
        <taxon>Bacteria</taxon>
        <taxon>Pseudomonadati</taxon>
        <taxon>Pseudomonadota</taxon>
        <taxon>Gammaproteobacteria</taxon>
        <taxon>Moraxellales</taxon>
        <taxon>Moraxellaceae</taxon>
        <taxon>Moraxella</taxon>
    </lineage>
</organism>
<gene>
    <name evidence="1" type="ORF">SAMN02745664_1243</name>
</gene>
<name>A0A1N7G6A5_9GAMM</name>
<reference evidence="2" key="1">
    <citation type="submission" date="2017-01" db="EMBL/GenBank/DDBJ databases">
        <authorList>
            <person name="Varghese N."/>
            <person name="Submissions S."/>
        </authorList>
    </citation>
    <scope>NUCLEOTIDE SEQUENCE [LARGE SCALE GENOMIC DNA]</scope>
    <source>
        <strain evidence="2">DSM 21768</strain>
    </source>
</reference>
<accession>A0A1N7G6A5</accession>
<evidence type="ECO:0000313" key="2">
    <source>
        <dbReference type="Proteomes" id="UP000187495"/>
    </source>
</evidence>
<dbReference type="EMBL" id="FTNU01000024">
    <property type="protein sequence ID" value="SIS08095.1"/>
    <property type="molecule type" value="Genomic_DNA"/>
</dbReference>
<keyword evidence="2" id="KW-1185">Reference proteome</keyword>
<sequence length="73" mass="8456">MTPSINTVTMEVEVHSRDEALKTAQQVNENFFNGAKTYIHTECLSWNEWLVILADNIDDAIQAKEKYFADYED</sequence>